<protein>
    <submittedName>
        <fullName evidence="1">Uncharacterized protein</fullName>
    </submittedName>
</protein>
<dbReference type="InParanoid" id="F5YAL3"/>
<dbReference type="KEGG" id="taz:TREAZ_1997"/>
<dbReference type="RefSeq" id="WP_015710045.1">
    <property type="nucleotide sequence ID" value="NC_015577.1"/>
</dbReference>
<gene>
    <name evidence="1" type="ordered locus">TREAZ_1997</name>
</gene>
<keyword evidence="2" id="KW-1185">Reference proteome</keyword>
<name>F5YAL3_LEAAZ</name>
<evidence type="ECO:0000313" key="1">
    <source>
        <dbReference type="EMBL" id="AEF82834.1"/>
    </source>
</evidence>
<proteinExistence type="predicted"/>
<evidence type="ECO:0000313" key="2">
    <source>
        <dbReference type="Proteomes" id="UP000009222"/>
    </source>
</evidence>
<sequence>MDRKLDYIKKLIKNGLPKSEVIQRFEKRFGEWSNASVLYNSVISSEFLVWGRERQDSREFACYFETF</sequence>
<dbReference type="HOGENOM" id="CLU_2811163_0_0_12"/>
<reference evidence="2" key="1">
    <citation type="submission" date="2009-12" db="EMBL/GenBank/DDBJ databases">
        <title>Complete sequence of Treponema azotonutricium strain ZAS-9.</title>
        <authorList>
            <person name="Tetu S.G."/>
            <person name="Matson E."/>
            <person name="Ren Q."/>
            <person name="Seshadri R."/>
            <person name="Elbourne L."/>
            <person name="Hassan K.A."/>
            <person name="Durkin A."/>
            <person name="Radune D."/>
            <person name="Mohamoud Y."/>
            <person name="Shay R."/>
            <person name="Jin S."/>
            <person name="Zhang X."/>
            <person name="Lucey K."/>
            <person name="Ballor N.R."/>
            <person name="Ottesen E."/>
            <person name="Rosenthal R."/>
            <person name="Allen A."/>
            <person name="Leadbetter J.R."/>
            <person name="Paulsen I.T."/>
        </authorList>
    </citation>
    <scope>NUCLEOTIDE SEQUENCE [LARGE SCALE GENOMIC DNA]</scope>
    <source>
        <strain evidence="2">ATCC BAA-888 / DSM 13862 / ZAS-9</strain>
    </source>
</reference>
<dbReference type="AlphaFoldDB" id="F5YAL3"/>
<reference evidence="1 2" key="2">
    <citation type="journal article" date="2011" name="ISME J.">
        <title>RNA-seq reveals cooperative metabolic interactions between two termite-gut spirochete species in co-culture.</title>
        <authorList>
            <person name="Rosenthal A.Z."/>
            <person name="Matson E.G."/>
            <person name="Eldar A."/>
            <person name="Leadbetter J.R."/>
        </authorList>
    </citation>
    <scope>NUCLEOTIDE SEQUENCE [LARGE SCALE GENOMIC DNA]</scope>
    <source>
        <strain evidence="2">ATCC BAA-888 / DSM 13862 / ZAS-9</strain>
    </source>
</reference>
<dbReference type="EMBL" id="CP001841">
    <property type="protein sequence ID" value="AEF82834.1"/>
    <property type="molecule type" value="Genomic_DNA"/>
</dbReference>
<accession>F5YAL3</accession>
<organism evidence="1 2">
    <name type="scientific">Leadbettera azotonutricia (strain ATCC BAA-888 / DSM 13862 / ZAS-9)</name>
    <name type="common">Treponema azotonutricium</name>
    <dbReference type="NCBI Taxonomy" id="545695"/>
    <lineage>
        <taxon>Bacteria</taxon>
        <taxon>Pseudomonadati</taxon>
        <taxon>Spirochaetota</taxon>
        <taxon>Spirochaetia</taxon>
        <taxon>Spirochaetales</taxon>
        <taxon>Breznakiellaceae</taxon>
        <taxon>Leadbettera</taxon>
    </lineage>
</organism>
<dbReference type="Proteomes" id="UP000009222">
    <property type="component" value="Chromosome"/>
</dbReference>
<dbReference type="STRING" id="545695.TREAZ_1997"/>